<sequence>MTDTTPLDKGLITMAQGFGGGEQCDRTFKPLGTLLRQVTEHLLAEKHLVGLSRFELWLYFGGSIITHNGSSGPGRLATGRNPPRIIIDLVISLDDYADLPMEVIRQNMADGVEQCFGLMLARALKRDGVRDRDCLLNEFAEAIRDFRTSPIPEYIPFE</sequence>
<gene>
    <name evidence="1" type="ORF">ACFQ14_14710</name>
</gene>
<dbReference type="Proteomes" id="UP001597101">
    <property type="component" value="Unassembled WGS sequence"/>
</dbReference>
<reference evidence="2" key="1">
    <citation type="journal article" date="2019" name="Int. J. Syst. Evol. Microbiol.">
        <title>The Global Catalogue of Microorganisms (GCM) 10K type strain sequencing project: providing services to taxonomists for standard genome sequencing and annotation.</title>
        <authorList>
            <consortium name="The Broad Institute Genomics Platform"/>
            <consortium name="The Broad Institute Genome Sequencing Center for Infectious Disease"/>
            <person name="Wu L."/>
            <person name="Ma J."/>
        </authorList>
    </citation>
    <scope>NUCLEOTIDE SEQUENCE [LARGE SCALE GENOMIC DNA]</scope>
    <source>
        <strain evidence="2">CCUG 60023</strain>
    </source>
</reference>
<comment type="caution">
    <text evidence="1">The sequence shown here is derived from an EMBL/GenBank/DDBJ whole genome shotgun (WGS) entry which is preliminary data.</text>
</comment>
<evidence type="ECO:0000313" key="2">
    <source>
        <dbReference type="Proteomes" id="UP001597101"/>
    </source>
</evidence>
<protein>
    <submittedName>
        <fullName evidence="1">Uncharacterized protein</fullName>
    </submittedName>
</protein>
<accession>A0ABW3FNE0</accession>
<organism evidence="1 2">
    <name type="scientific">Pseudahrensia aquimaris</name>
    <dbReference type="NCBI Taxonomy" id="744461"/>
    <lineage>
        <taxon>Bacteria</taxon>
        <taxon>Pseudomonadati</taxon>
        <taxon>Pseudomonadota</taxon>
        <taxon>Alphaproteobacteria</taxon>
        <taxon>Hyphomicrobiales</taxon>
        <taxon>Ahrensiaceae</taxon>
        <taxon>Pseudahrensia</taxon>
    </lineage>
</organism>
<name>A0ABW3FNE0_9HYPH</name>
<dbReference type="EMBL" id="JBHTJV010000025">
    <property type="protein sequence ID" value="MFD0917652.1"/>
    <property type="molecule type" value="Genomic_DNA"/>
</dbReference>
<evidence type="ECO:0000313" key="1">
    <source>
        <dbReference type="EMBL" id="MFD0917652.1"/>
    </source>
</evidence>
<keyword evidence="2" id="KW-1185">Reference proteome</keyword>
<dbReference type="RefSeq" id="WP_377213508.1">
    <property type="nucleotide sequence ID" value="NZ_JBHTJV010000025.1"/>
</dbReference>
<proteinExistence type="predicted"/>